<protein>
    <submittedName>
        <fullName evidence="1">Uncharacterized protein</fullName>
    </submittedName>
</protein>
<dbReference type="OrthoDB" id="3524978at2"/>
<dbReference type="EMBL" id="WBXO01000008">
    <property type="protein sequence ID" value="KAB2952013.1"/>
    <property type="molecule type" value="Genomic_DNA"/>
</dbReference>
<name>A0A6I0EXR4_9FIRM</name>
<accession>A0A6I0EXR4</accession>
<evidence type="ECO:0000313" key="1">
    <source>
        <dbReference type="EMBL" id="KAB2952013.1"/>
    </source>
</evidence>
<evidence type="ECO:0000313" key="2">
    <source>
        <dbReference type="Proteomes" id="UP000468766"/>
    </source>
</evidence>
<reference evidence="1 2" key="1">
    <citation type="submission" date="2019-10" db="EMBL/GenBank/DDBJ databases">
        <title>Whole-genome sequence of the extremophile Heliorestis acidaminivorans DSM 24790.</title>
        <authorList>
            <person name="Kyndt J.A."/>
            <person name="Meyer T.E."/>
        </authorList>
    </citation>
    <scope>NUCLEOTIDE SEQUENCE [LARGE SCALE GENOMIC DNA]</scope>
    <source>
        <strain evidence="1 2">DSM 24790</strain>
    </source>
</reference>
<keyword evidence="2" id="KW-1185">Reference proteome</keyword>
<proteinExistence type="predicted"/>
<dbReference type="Pfam" id="PF14072">
    <property type="entry name" value="DndB"/>
    <property type="match status" value="1"/>
</dbReference>
<dbReference type="AlphaFoldDB" id="A0A6I0EXR4"/>
<organism evidence="1 2">
    <name type="scientific">Heliorestis acidaminivorans</name>
    <dbReference type="NCBI Taxonomy" id="553427"/>
    <lineage>
        <taxon>Bacteria</taxon>
        <taxon>Bacillati</taxon>
        <taxon>Bacillota</taxon>
        <taxon>Clostridia</taxon>
        <taxon>Eubacteriales</taxon>
        <taxon>Heliobacteriaceae</taxon>
        <taxon>Heliorestis</taxon>
    </lineage>
</organism>
<dbReference type="InterPro" id="IPR017642">
    <property type="entry name" value="DNA_S_mod_DndB"/>
</dbReference>
<comment type="caution">
    <text evidence="1">The sequence shown here is derived from an EMBL/GenBank/DDBJ whole genome shotgun (WGS) entry which is preliminary data.</text>
</comment>
<sequence length="370" mass="42444">MFMEVIMDNNAIKFIAHNVLTLNDDGYISVMNAEKLREYWVSGVIKYNPEIQRGEKVVKRRNKKEETVPVFSRTNINKIAERMKAGKYKPDTIILNIMNDGAEKIAVVDGTLTVESGNVEVLDGQHRLRALERVGEAAENIVEPFPVMILNLSKEKAQDAFYQFTQGSKISKTRAEYLNNDQGKYENLIAKEILSSSDLGKYVEVVKNNVSKNDKKAVVTFSTIVAAIQSSLRYMQISIDGKNEAKEIANFFVRYCDVLVSVIEEIRNPEKRLEGRDDSLICENFTFYGYVAVGAYLYQNHRNDWERFVSNLLDMDYRKDSPLWESKIVRKGKEKYSIVNSSDSRNYLIETFVNEFNKITKPNSQNKESA</sequence>
<dbReference type="Proteomes" id="UP000468766">
    <property type="component" value="Unassembled WGS sequence"/>
</dbReference>
<gene>
    <name evidence="1" type="ORF">F9B85_10680</name>
</gene>